<dbReference type="EMBL" id="GQ406244">
    <property type="protein sequence ID" value="ACV30058.1"/>
    <property type="molecule type" value="Genomic_DNA"/>
</dbReference>
<evidence type="ECO:0000313" key="3">
    <source>
        <dbReference type="EMBL" id="ACV30058.1"/>
    </source>
</evidence>
<dbReference type="InterPro" id="IPR023210">
    <property type="entry name" value="NADP_OxRdtase_dom"/>
</dbReference>
<feature type="domain" description="NADP-dependent oxidoreductase" evidence="2">
    <location>
        <begin position="1"/>
        <end position="285"/>
    </location>
</feature>
<reference evidence="3" key="1">
    <citation type="submission" date="2009-07" db="EMBL/GenBank/DDBJ databases">
        <title>Construction of a metagenomic library and prospecting for genes involved in antibiotic biosynthesis.</title>
        <authorList>
            <person name="Schuch V."/>
            <person name="Gomes E.S."/>
            <person name="Lemos E.G.M."/>
        </authorList>
    </citation>
    <scope>NUCLEOTIDE SEQUENCE</scope>
</reference>
<dbReference type="PANTHER" id="PTHR43625">
    <property type="entry name" value="AFLATOXIN B1 ALDEHYDE REDUCTASE"/>
    <property type="match status" value="1"/>
</dbReference>
<protein>
    <submittedName>
        <fullName evidence="3">Putative aldo/keto reductase</fullName>
    </submittedName>
</protein>
<dbReference type="GO" id="GO:0016491">
    <property type="term" value="F:oxidoreductase activity"/>
    <property type="evidence" value="ECO:0007669"/>
    <property type="project" value="UniProtKB-KW"/>
</dbReference>
<proteinExistence type="predicted"/>
<organism evidence="3">
    <name type="scientific">uncultured bacterium B7P37metaSE</name>
    <dbReference type="NCBI Taxonomy" id="670783"/>
    <lineage>
        <taxon>Bacteria</taxon>
        <taxon>environmental samples</taxon>
    </lineage>
</organism>
<evidence type="ECO:0000259" key="2">
    <source>
        <dbReference type="Pfam" id="PF00248"/>
    </source>
</evidence>
<sequence length="306" mass="32535">MSFSGVYGPSEDAAATALIHAALDAGVTMFDSSDAYGKGHNETLLGNALKGKRQGVVVATKFGNLGGAGGKYADGRPEFVISSCEASLKRLGVDVIDLYYQHRIDPGVPVEDTIGAMKRLVEQGKVRALGLSEASPKTIRRAHAVHPIAAVQNEYSLLYREQGEDTRKTTRELGISFVAYAPLGRGLLTADIADPSKLTDGDTRKRQPRYAGDNLKHNVALAQKVEAIAKRKGCTPAQLALAWVLAQGPDVIPIPGTKQNKRLLENIGALDVKLSEAELAEISSAVPAGSAKGTRYPEAQMASLYI</sequence>
<dbReference type="InterPro" id="IPR050791">
    <property type="entry name" value="Aldo-Keto_reductase"/>
</dbReference>
<accession>C8CIL2</accession>
<dbReference type="Pfam" id="PF00248">
    <property type="entry name" value="Aldo_ket_red"/>
    <property type="match status" value="1"/>
</dbReference>
<dbReference type="InterPro" id="IPR036812">
    <property type="entry name" value="NAD(P)_OxRdtase_dom_sf"/>
</dbReference>
<dbReference type="AlphaFoldDB" id="C8CIL2"/>
<dbReference type="PANTHER" id="PTHR43625:SF40">
    <property type="entry name" value="ALDO-KETO REDUCTASE YAKC [NADP(+)]"/>
    <property type="match status" value="1"/>
</dbReference>
<dbReference type="GO" id="GO:0005737">
    <property type="term" value="C:cytoplasm"/>
    <property type="evidence" value="ECO:0007669"/>
    <property type="project" value="TreeGrafter"/>
</dbReference>
<dbReference type="Gene3D" id="3.20.20.100">
    <property type="entry name" value="NADP-dependent oxidoreductase domain"/>
    <property type="match status" value="1"/>
</dbReference>
<evidence type="ECO:0000256" key="1">
    <source>
        <dbReference type="ARBA" id="ARBA00023002"/>
    </source>
</evidence>
<dbReference type="SUPFAM" id="SSF51430">
    <property type="entry name" value="NAD(P)-linked oxidoreductase"/>
    <property type="match status" value="1"/>
</dbReference>
<name>C8CIL2_9BACT</name>
<keyword evidence="1" id="KW-0560">Oxidoreductase</keyword>